<dbReference type="PROSITE" id="PS50123">
    <property type="entry name" value="CHER"/>
    <property type="match status" value="1"/>
</dbReference>
<keyword evidence="3" id="KW-0489">Methyltransferase</keyword>
<dbReference type="InterPro" id="IPR000780">
    <property type="entry name" value="CheR_MeTrfase"/>
</dbReference>
<dbReference type="Proteomes" id="UP001324634">
    <property type="component" value="Chromosome"/>
</dbReference>
<evidence type="ECO:0000313" key="8">
    <source>
        <dbReference type="Proteomes" id="UP001324634"/>
    </source>
</evidence>
<dbReference type="PRINTS" id="PR00996">
    <property type="entry name" value="CHERMTFRASE"/>
</dbReference>
<dbReference type="EMBL" id="CP139487">
    <property type="protein sequence ID" value="WPU65083.1"/>
    <property type="molecule type" value="Genomic_DNA"/>
</dbReference>
<dbReference type="PANTHER" id="PTHR24422:SF19">
    <property type="entry name" value="CHEMOTAXIS PROTEIN METHYLTRANSFERASE"/>
    <property type="match status" value="1"/>
</dbReference>
<proteinExistence type="predicted"/>
<comment type="catalytic activity">
    <reaction evidence="1">
        <text>L-glutamyl-[protein] + S-adenosyl-L-methionine = [protein]-L-glutamate 5-O-methyl ester + S-adenosyl-L-homocysteine</text>
        <dbReference type="Rhea" id="RHEA:24452"/>
        <dbReference type="Rhea" id="RHEA-COMP:10208"/>
        <dbReference type="Rhea" id="RHEA-COMP:10311"/>
        <dbReference type="ChEBI" id="CHEBI:29973"/>
        <dbReference type="ChEBI" id="CHEBI:57856"/>
        <dbReference type="ChEBI" id="CHEBI:59789"/>
        <dbReference type="ChEBI" id="CHEBI:82795"/>
        <dbReference type="EC" id="2.1.1.80"/>
    </reaction>
</comment>
<dbReference type="InterPro" id="IPR050903">
    <property type="entry name" value="Bact_Chemotaxis_MeTrfase"/>
</dbReference>
<dbReference type="InterPro" id="IPR029063">
    <property type="entry name" value="SAM-dependent_MTases_sf"/>
</dbReference>
<dbReference type="PANTHER" id="PTHR24422">
    <property type="entry name" value="CHEMOTAXIS PROTEIN METHYLTRANSFERASE"/>
    <property type="match status" value="1"/>
</dbReference>
<evidence type="ECO:0000256" key="5">
    <source>
        <dbReference type="ARBA" id="ARBA00022691"/>
    </source>
</evidence>
<evidence type="ECO:0000256" key="4">
    <source>
        <dbReference type="ARBA" id="ARBA00022679"/>
    </source>
</evidence>
<dbReference type="InterPro" id="IPR022641">
    <property type="entry name" value="CheR_N"/>
</dbReference>
<dbReference type="RefSeq" id="WP_321395104.1">
    <property type="nucleotide sequence ID" value="NZ_CP139487.1"/>
</dbReference>
<dbReference type="Pfam" id="PF03705">
    <property type="entry name" value="CheR_N"/>
    <property type="match status" value="1"/>
</dbReference>
<dbReference type="SMART" id="SM00138">
    <property type="entry name" value="MeTrc"/>
    <property type="match status" value="1"/>
</dbReference>
<evidence type="ECO:0000313" key="7">
    <source>
        <dbReference type="EMBL" id="WPU65083.1"/>
    </source>
</evidence>
<dbReference type="SUPFAM" id="SSF53335">
    <property type="entry name" value="S-adenosyl-L-methionine-dependent methyltransferases"/>
    <property type="match status" value="1"/>
</dbReference>
<evidence type="ECO:0000259" key="6">
    <source>
        <dbReference type="PROSITE" id="PS50123"/>
    </source>
</evidence>
<keyword evidence="8" id="KW-1185">Reference proteome</keyword>
<evidence type="ECO:0000256" key="3">
    <source>
        <dbReference type="ARBA" id="ARBA00022603"/>
    </source>
</evidence>
<dbReference type="InterPro" id="IPR036804">
    <property type="entry name" value="CheR_N_sf"/>
</dbReference>
<organism evidence="7 8">
    <name type="scientific">Peredibacter starrii</name>
    <dbReference type="NCBI Taxonomy" id="28202"/>
    <lineage>
        <taxon>Bacteria</taxon>
        <taxon>Pseudomonadati</taxon>
        <taxon>Bdellovibrionota</taxon>
        <taxon>Bacteriovoracia</taxon>
        <taxon>Bacteriovoracales</taxon>
        <taxon>Bacteriovoracaceae</taxon>
        <taxon>Peredibacter</taxon>
    </lineage>
</organism>
<dbReference type="GO" id="GO:0032259">
    <property type="term" value="P:methylation"/>
    <property type="evidence" value="ECO:0007669"/>
    <property type="project" value="UniProtKB-KW"/>
</dbReference>
<dbReference type="SUPFAM" id="SSF47757">
    <property type="entry name" value="Chemotaxis receptor methyltransferase CheR, N-terminal domain"/>
    <property type="match status" value="1"/>
</dbReference>
<sequence>MSNIVFKAPPVDFIETGKKTHEHLIADKAGFEKLAEIVKDLTGISLPNNEKNRTLMAGRVHSLMSKYQYKTYAELATKLMSGNKTLQESFISCLTTNTTHFFREGAHYDVLKKYLQERMAVREFTTSSFRVWCSAASSGQEPYSILMTLLSGGFPIDRQALEFLATDIDLEILKKASQANYSEEEIKTVPPEMKQAYFQPIKDKTHTTYKVLPQFRKMINFARFNLIQDKPAFKEKFDVIFCRNVLIYFEKEVSTAVIDMLISQLKPGGLIFLGHVETGLLKNKNVRPISHAVYKKV</sequence>
<dbReference type="GO" id="GO:0008983">
    <property type="term" value="F:protein-glutamate O-methyltransferase activity"/>
    <property type="evidence" value="ECO:0007669"/>
    <property type="project" value="UniProtKB-EC"/>
</dbReference>
<feature type="domain" description="CheR-type methyltransferase" evidence="6">
    <location>
        <begin position="19"/>
        <end position="297"/>
    </location>
</feature>
<dbReference type="AlphaFoldDB" id="A0AAX4HNZ8"/>
<protein>
    <recommendedName>
        <fullName evidence="2">protein-glutamate O-methyltransferase</fullName>
        <ecNumber evidence="2">2.1.1.80</ecNumber>
    </recommendedName>
</protein>
<dbReference type="Pfam" id="PF01739">
    <property type="entry name" value="CheR"/>
    <property type="match status" value="1"/>
</dbReference>
<keyword evidence="5" id="KW-0949">S-adenosyl-L-methionine</keyword>
<evidence type="ECO:0000256" key="2">
    <source>
        <dbReference type="ARBA" id="ARBA00012534"/>
    </source>
</evidence>
<dbReference type="KEGG" id="psti:SOO65_20510"/>
<dbReference type="Gene3D" id="3.40.50.150">
    <property type="entry name" value="Vaccinia Virus protein VP39"/>
    <property type="match status" value="1"/>
</dbReference>
<dbReference type="InterPro" id="IPR022642">
    <property type="entry name" value="CheR_C"/>
</dbReference>
<reference evidence="7 8" key="1">
    <citation type="submission" date="2023-11" db="EMBL/GenBank/DDBJ databases">
        <title>Peredibacter starrii A3.12.</title>
        <authorList>
            <person name="Mitchell R.J."/>
        </authorList>
    </citation>
    <scope>NUCLEOTIDE SEQUENCE [LARGE SCALE GENOMIC DNA]</scope>
    <source>
        <strain evidence="7 8">A3.12</strain>
    </source>
</reference>
<dbReference type="Gene3D" id="1.10.155.10">
    <property type="entry name" value="Chemotaxis receptor methyltransferase CheR, N-terminal domain"/>
    <property type="match status" value="1"/>
</dbReference>
<evidence type="ECO:0000256" key="1">
    <source>
        <dbReference type="ARBA" id="ARBA00001541"/>
    </source>
</evidence>
<dbReference type="EC" id="2.1.1.80" evidence="2"/>
<name>A0AAX4HNZ8_9BACT</name>
<dbReference type="CDD" id="cd02440">
    <property type="entry name" value="AdoMet_MTases"/>
    <property type="match status" value="1"/>
</dbReference>
<gene>
    <name evidence="7" type="ORF">SOO65_20510</name>
</gene>
<keyword evidence="4" id="KW-0808">Transferase</keyword>
<accession>A0AAX4HNZ8</accession>